<dbReference type="EMBL" id="WVTD01000019">
    <property type="protein sequence ID" value="MYL99752.1"/>
    <property type="molecule type" value="Genomic_DNA"/>
</dbReference>
<organism evidence="1 2">
    <name type="scientific">Novosphingobium silvae</name>
    <dbReference type="NCBI Taxonomy" id="2692619"/>
    <lineage>
        <taxon>Bacteria</taxon>
        <taxon>Pseudomonadati</taxon>
        <taxon>Pseudomonadota</taxon>
        <taxon>Alphaproteobacteria</taxon>
        <taxon>Sphingomonadales</taxon>
        <taxon>Sphingomonadaceae</taxon>
        <taxon>Novosphingobium</taxon>
    </lineage>
</organism>
<keyword evidence="2" id="KW-1185">Reference proteome</keyword>
<sequence>MNPARNIGRILVTGAASGIGAQLCRRLREQGNEVIALDLKPLAGGIACDLSDPASIRRAVKDIGGELGGIAHVAGLPGTFSPMKVAAVNTVALRQLTSQLVDRMNPGGSIVVVSSITAHRCPWTVAEIRAVLAQDDNAILARLGALSGPDAYAASKCLANNWAASLSEELLSRGVRVNVVSPGPVETPILRDFEQSMGAARLRAAADIVGRHGRPDEIAALIAFLLSSDAAWVNGVNIACDGGFSNARTIEAQREVPKSFGEHISCN</sequence>
<dbReference type="RefSeq" id="WP_160987181.1">
    <property type="nucleotide sequence ID" value="NZ_WVTD01000019.1"/>
</dbReference>
<dbReference type="AlphaFoldDB" id="A0A7X4GL87"/>
<dbReference type="Pfam" id="PF00106">
    <property type="entry name" value="adh_short"/>
    <property type="match status" value="1"/>
</dbReference>
<reference evidence="1 2" key="1">
    <citation type="submission" date="2019-12" db="EMBL/GenBank/DDBJ databases">
        <authorList>
            <person name="Feng G."/>
            <person name="Zhu H."/>
        </authorList>
    </citation>
    <scope>NUCLEOTIDE SEQUENCE [LARGE SCALE GENOMIC DNA]</scope>
    <source>
        <strain evidence="1 2">FGD1</strain>
    </source>
</reference>
<dbReference type="InterPro" id="IPR036291">
    <property type="entry name" value="NAD(P)-bd_dom_sf"/>
</dbReference>
<dbReference type="Pfam" id="PF13561">
    <property type="entry name" value="adh_short_C2"/>
    <property type="match status" value="1"/>
</dbReference>
<proteinExistence type="predicted"/>
<dbReference type="Gene3D" id="3.40.50.720">
    <property type="entry name" value="NAD(P)-binding Rossmann-like Domain"/>
    <property type="match status" value="1"/>
</dbReference>
<evidence type="ECO:0000313" key="2">
    <source>
        <dbReference type="Proteomes" id="UP000465810"/>
    </source>
</evidence>
<dbReference type="PANTHER" id="PTHR43975">
    <property type="entry name" value="ZGC:101858"/>
    <property type="match status" value="1"/>
</dbReference>
<gene>
    <name evidence="1" type="ORF">GR702_18495</name>
</gene>
<evidence type="ECO:0000313" key="1">
    <source>
        <dbReference type="EMBL" id="MYL99752.1"/>
    </source>
</evidence>
<dbReference type="SUPFAM" id="SSF51735">
    <property type="entry name" value="NAD(P)-binding Rossmann-fold domains"/>
    <property type="match status" value="1"/>
</dbReference>
<dbReference type="InterPro" id="IPR002347">
    <property type="entry name" value="SDR_fam"/>
</dbReference>
<name>A0A7X4GL87_9SPHN</name>
<comment type="caution">
    <text evidence="1">The sequence shown here is derived from an EMBL/GenBank/DDBJ whole genome shotgun (WGS) entry which is preliminary data.</text>
</comment>
<dbReference type="PRINTS" id="PR00081">
    <property type="entry name" value="GDHRDH"/>
</dbReference>
<protein>
    <submittedName>
        <fullName evidence="1">SDR family oxidoreductase</fullName>
    </submittedName>
</protein>
<accession>A0A7X4GL87</accession>
<dbReference type="PANTHER" id="PTHR43975:SF2">
    <property type="entry name" value="EG:BACR7A4.14 PROTEIN-RELATED"/>
    <property type="match status" value="1"/>
</dbReference>
<dbReference type="Proteomes" id="UP000465810">
    <property type="component" value="Unassembled WGS sequence"/>
</dbReference>